<proteinExistence type="predicted"/>
<accession>A0A8J5YZN1</accession>
<dbReference type="AlphaFoldDB" id="A0A8J5YZN1"/>
<evidence type="ECO:0000313" key="3">
    <source>
        <dbReference type="Proteomes" id="UP000701853"/>
    </source>
</evidence>
<reference evidence="2 3" key="1">
    <citation type="journal article" date="2021" name="bioRxiv">
        <title>The Gossypium anomalum genome as a resource for cotton improvement and evolutionary analysis of hybrid incompatibility.</title>
        <authorList>
            <person name="Grover C.E."/>
            <person name="Yuan D."/>
            <person name="Arick M.A."/>
            <person name="Miller E.R."/>
            <person name="Hu G."/>
            <person name="Peterson D.G."/>
            <person name="Wendel J.F."/>
            <person name="Udall J.A."/>
        </authorList>
    </citation>
    <scope>NUCLEOTIDE SEQUENCE [LARGE SCALE GENOMIC DNA]</scope>
    <source>
        <strain evidence="2">JFW-Udall</strain>
        <tissue evidence="2">Leaf</tissue>
    </source>
</reference>
<evidence type="ECO:0000259" key="1">
    <source>
        <dbReference type="Pfam" id="PF22936"/>
    </source>
</evidence>
<keyword evidence="3" id="KW-1185">Reference proteome</keyword>
<protein>
    <recommendedName>
        <fullName evidence="1">Retrovirus-related Pol polyprotein from transposon TNT 1-94-like beta-barrel domain-containing protein</fullName>
    </recommendedName>
</protein>
<sequence length="325" mass="36668">MKKQKPKLSGGKCLQKKSIITGKRPKNLNKTEWKELDEKALSAIQLCLANTVLQEVLVKKTLSALWKRLDTLYATKSLANRLVLKQHIFTFRMNEGELLRGHISQFITLLNDLKNVEVHIDDEDMTMLLLCSFPPSYKSFRDTLIYGRDKLLFKDVKGHFLSRDKLDNEFILDNKADRQASILVASKKRDKRVAESNEKDVAGANLANESGVDFLLVSTNDNSKLTSEWILDSGCSFHMCPNREWFSTYNSVEGGVMHMGNNLSSKNQHRSSGIKVSRGALILLKGKRTGSLYILEGSIVAGKIRHPSSVTESKSSCLEWRQLGH</sequence>
<organism evidence="2 3">
    <name type="scientific">Gossypium anomalum</name>
    <dbReference type="NCBI Taxonomy" id="47600"/>
    <lineage>
        <taxon>Eukaryota</taxon>
        <taxon>Viridiplantae</taxon>
        <taxon>Streptophyta</taxon>
        <taxon>Embryophyta</taxon>
        <taxon>Tracheophyta</taxon>
        <taxon>Spermatophyta</taxon>
        <taxon>Magnoliopsida</taxon>
        <taxon>eudicotyledons</taxon>
        <taxon>Gunneridae</taxon>
        <taxon>Pentapetalae</taxon>
        <taxon>rosids</taxon>
        <taxon>malvids</taxon>
        <taxon>Malvales</taxon>
        <taxon>Malvaceae</taxon>
        <taxon>Malvoideae</taxon>
        <taxon>Gossypium</taxon>
    </lineage>
</organism>
<evidence type="ECO:0000313" key="2">
    <source>
        <dbReference type="EMBL" id="KAG8492272.1"/>
    </source>
</evidence>
<dbReference type="EMBL" id="JAHUZN010000005">
    <property type="protein sequence ID" value="KAG8492272.1"/>
    <property type="molecule type" value="Genomic_DNA"/>
</dbReference>
<dbReference type="Pfam" id="PF14223">
    <property type="entry name" value="Retrotran_gag_2"/>
    <property type="match status" value="1"/>
</dbReference>
<dbReference type="OrthoDB" id="1194585at2759"/>
<dbReference type="Proteomes" id="UP000701853">
    <property type="component" value="Chromosome 5"/>
</dbReference>
<dbReference type="InterPro" id="IPR054722">
    <property type="entry name" value="PolX-like_BBD"/>
</dbReference>
<dbReference type="Pfam" id="PF22936">
    <property type="entry name" value="Pol_BBD"/>
    <property type="match status" value="1"/>
</dbReference>
<gene>
    <name evidence="2" type="ORF">CXB51_009917</name>
</gene>
<comment type="caution">
    <text evidence="2">The sequence shown here is derived from an EMBL/GenBank/DDBJ whole genome shotgun (WGS) entry which is preliminary data.</text>
</comment>
<dbReference type="PANTHER" id="PTHR47481:SF22">
    <property type="entry name" value="RETROTRANSPOSON GAG DOMAIN-CONTAINING PROTEIN"/>
    <property type="match status" value="1"/>
</dbReference>
<dbReference type="PANTHER" id="PTHR47481">
    <property type="match status" value="1"/>
</dbReference>
<feature type="domain" description="Retrovirus-related Pol polyprotein from transposon TNT 1-94-like beta-barrel" evidence="1">
    <location>
        <begin position="229"/>
        <end position="266"/>
    </location>
</feature>
<name>A0A8J5YZN1_9ROSI</name>